<evidence type="ECO:0000256" key="3">
    <source>
        <dbReference type="ARBA" id="ARBA00022737"/>
    </source>
</evidence>
<dbReference type="SMART" id="SM00054">
    <property type="entry name" value="EFh"/>
    <property type="match status" value="1"/>
</dbReference>
<organism evidence="6 7">
    <name type="scientific">Denticeps clupeoides</name>
    <name type="common">denticle herring</name>
    <dbReference type="NCBI Taxonomy" id="299321"/>
    <lineage>
        <taxon>Eukaryota</taxon>
        <taxon>Metazoa</taxon>
        <taxon>Chordata</taxon>
        <taxon>Craniata</taxon>
        <taxon>Vertebrata</taxon>
        <taxon>Euteleostomi</taxon>
        <taxon>Actinopterygii</taxon>
        <taxon>Neopterygii</taxon>
        <taxon>Teleostei</taxon>
        <taxon>Clupei</taxon>
        <taxon>Clupeiformes</taxon>
        <taxon>Denticipitoidei</taxon>
        <taxon>Denticipitidae</taxon>
        <taxon>Denticeps</taxon>
    </lineage>
</organism>
<dbReference type="InterPro" id="IPR034325">
    <property type="entry name" value="S-100_dom"/>
</dbReference>
<dbReference type="InterPro" id="IPR013787">
    <property type="entry name" value="S100_Ca-bd_sub"/>
</dbReference>
<comment type="similarity">
    <text evidence="1">Belongs to the S-100 family.</text>
</comment>
<dbReference type="Pfam" id="PF01023">
    <property type="entry name" value="S_100"/>
    <property type="match status" value="1"/>
</dbReference>
<accession>A0AAY4CY15</accession>
<protein>
    <recommendedName>
        <fullName evidence="5">EF-hand domain-containing protein</fullName>
    </recommendedName>
</protein>
<dbReference type="InterPro" id="IPR002048">
    <property type="entry name" value="EF_hand_dom"/>
</dbReference>
<keyword evidence="2" id="KW-0479">Metal-binding</keyword>
<dbReference type="CDD" id="cd00213">
    <property type="entry name" value="S-100"/>
    <property type="match status" value="1"/>
</dbReference>
<dbReference type="SMART" id="SM01394">
    <property type="entry name" value="S_100"/>
    <property type="match status" value="1"/>
</dbReference>
<dbReference type="GO" id="GO:0005509">
    <property type="term" value="F:calcium ion binding"/>
    <property type="evidence" value="ECO:0007669"/>
    <property type="project" value="InterPro"/>
</dbReference>
<dbReference type="GO" id="GO:0048306">
    <property type="term" value="F:calcium-dependent protein binding"/>
    <property type="evidence" value="ECO:0007669"/>
    <property type="project" value="TreeGrafter"/>
</dbReference>
<dbReference type="SUPFAM" id="SSF47473">
    <property type="entry name" value="EF-hand"/>
    <property type="match status" value="1"/>
</dbReference>
<dbReference type="GO" id="GO:0070062">
    <property type="term" value="C:extracellular exosome"/>
    <property type="evidence" value="ECO:0007669"/>
    <property type="project" value="TreeGrafter"/>
</dbReference>
<dbReference type="InterPro" id="IPR011992">
    <property type="entry name" value="EF-hand-dom_pair"/>
</dbReference>
<dbReference type="Gene3D" id="1.10.238.10">
    <property type="entry name" value="EF-hand"/>
    <property type="match status" value="1"/>
</dbReference>
<evidence type="ECO:0000313" key="6">
    <source>
        <dbReference type="Ensembl" id="ENSDCDP00010038167.1"/>
    </source>
</evidence>
<keyword evidence="4" id="KW-0106">Calcium</keyword>
<evidence type="ECO:0000313" key="7">
    <source>
        <dbReference type="Proteomes" id="UP000694580"/>
    </source>
</evidence>
<reference evidence="6" key="3">
    <citation type="submission" date="2025-09" db="UniProtKB">
        <authorList>
            <consortium name="Ensembl"/>
        </authorList>
    </citation>
    <scope>IDENTIFICATION</scope>
</reference>
<dbReference type="GeneTree" id="ENSGT00940000162871"/>
<keyword evidence="7" id="KW-1185">Reference proteome</keyword>
<sequence>MSHLETAMAILMQTFDKYATVEGNKCTLNKGELKTMMEAELPSFMKGAKNPDEVDKMMKALDYNGDAEVDFSEFVVFVAAMTCACHDRMPKK</sequence>
<reference evidence="6 7" key="1">
    <citation type="submission" date="2020-06" db="EMBL/GenBank/DDBJ databases">
        <authorList>
            <consortium name="Wellcome Sanger Institute Data Sharing"/>
        </authorList>
    </citation>
    <scope>NUCLEOTIDE SEQUENCE [LARGE SCALE GENOMIC DNA]</scope>
</reference>
<name>A0AAY4CY15_9TELE</name>
<feature type="domain" description="EF-hand" evidence="5">
    <location>
        <begin position="49"/>
        <end position="84"/>
    </location>
</feature>
<dbReference type="GO" id="GO:0043542">
    <property type="term" value="P:endothelial cell migration"/>
    <property type="evidence" value="ECO:0007669"/>
    <property type="project" value="TreeGrafter"/>
</dbReference>
<evidence type="ECO:0000259" key="5">
    <source>
        <dbReference type="PROSITE" id="PS50222"/>
    </source>
</evidence>
<dbReference type="GO" id="GO:0005737">
    <property type="term" value="C:cytoplasm"/>
    <property type="evidence" value="ECO:0007669"/>
    <property type="project" value="TreeGrafter"/>
</dbReference>
<dbReference type="Ensembl" id="ENSDCDT00010047771.1">
    <property type="protein sequence ID" value="ENSDCDP00010038167.1"/>
    <property type="gene ID" value="ENSDCDG00010024731.1"/>
</dbReference>
<reference evidence="6" key="2">
    <citation type="submission" date="2025-08" db="UniProtKB">
        <authorList>
            <consortium name="Ensembl"/>
        </authorList>
    </citation>
    <scope>IDENTIFICATION</scope>
</reference>
<gene>
    <name evidence="6" type="primary">S100P</name>
</gene>
<evidence type="ECO:0000256" key="2">
    <source>
        <dbReference type="ARBA" id="ARBA00022723"/>
    </source>
</evidence>
<dbReference type="PROSITE" id="PS00303">
    <property type="entry name" value="S100_CABP"/>
    <property type="match status" value="1"/>
</dbReference>
<evidence type="ECO:0000256" key="4">
    <source>
        <dbReference type="ARBA" id="ARBA00022837"/>
    </source>
</evidence>
<dbReference type="AlphaFoldDB" id="A0AAY4CY15"/>
<dbReference type="Proteomes" id="UP000694580">
    <property type="component" value="Chromosome 1"/>
</dbReference>
<proteinExistence type="inferred from homology"/>
<dbReference type="PROSITE" id="PS50222">
    <property type="entry name" value="EF_HAND_2"/>
    <property type="match status" value="1"/>
</dbReference>
<dbReference type="PANTHER" id="PTHR11639">
    <property type="entry name" value="S100 CALCIUM-BINDING PROTEIN"/>
    <property type="match status" value="1"/>
</dbReference>
<evidence type="ECO:0000256" key="1">
    <source>
        <dbReference type="ARBA" id="ARBA00007323"/>
    </source>
</evidence>
<dbReference type="PANTHER" id="PTHR11639:SF134">
    <property type="entry name" value="PROTEIN S100-A1-RELATED"/>
    <property type="match status" value="1"/>
</dbReference>
<dbReference type="GO" id="GO:0046914">
    <property type="term" value="F:transition metal ion binding"/>
    <property type="evidence" value="ECO:0007669"/>
    <property type="project" value="InterPro"/>
</dbReference>
<keyword evidence="3" id="KW-0677">Repeat</keyword>
<dbReference type="InterPro" id="IPR001751">
    <property type="entry name" value="S100/CaBP7/8-like_CS"/>
</dbReference>